<comment type="caution">
    <text evidence="1">The sequence shown here is derived from an EMBL/GenBank/DDBJ whole genome shotgun (WGS) entry which is preliminary data.</text>
</comment>
<evidence type="ECO:0000313" key="1">
    <source>
        <dbReference type="EMBL" id="RCH55462.1"/>
    </source>
</evidence>
<gene>
    <name evidence="1" type="ORF">DJ568_06090</name>
</gene>
<sequence>MKKILTLVLLIGVAVVSSSCRKEITQVVQPNQTIHFTVNANDWELGNDDYTYSVTLDIPEIDNYFQENGAVLVYISSDGGSTYEQVPEVYNGQAFSFSHTRGGIQIDSQPYDGQTPALDNPGGMLVKVVLVDSTP</sequence>
<reference evidence="1 2" key="1">
    <citation type="submission" date="2018-05" db="EMBL/GenBank/DDBJ databases">
        <title>Mucilaginibacter hurinus sp. nov., isolated from briquette warehouse soil.</title>
        <authorList>
            <person name="Choi L."/>
        </authorList>
    </citation>
    <scope>NUCLEOTIDE SEQUENCE [LARGE SCALE GENOMIC DNA]</scope>
    <source>
        <strain evidence="1 2">ZR32</strain>
    </source>
</reference>
<dbReference type="PROSITE" id="PS51257">
    <property type="entry name" value="PROKAR_LIPOPROTEIN"/>
    <property type="match status" value="1"/>
</dbReference>
<organism evidence="1 2">
    <name type="scientific">Mucilaginibacter hurinus</name>
    <dbReference type="NCBI Taxonomy" id="2201324"/>
    <lineage>
        <taxon>Bacteria</taxon>
        <taxon>Pseudomonadati</taxon>
        <taxon>Bacteroidota</taxon>
        <taxon>Sphingobacteriia</taxon>
        <taxon>Sphingobacteriales</taxon>
        <taxon>Sphingobacteriaceae</taxon>
        <taxon>Mucilaginibacter</taxon>
    </lineage>
</organism>
<dbReference type="RefSeq" id="WP_114004378.1">
    <property type="nucleotide sequence ID" value="NZ_QGDC01000003.1"/>
</dbReference>
<name>A0A367GPS3_9SPHI</name>
<protein>
    <submittedName>
        <fullName evidence="1">Uncharacterized protein</fullName>
    </submittedName>
</protein>
<proteinExistence type="predicted"/>
<dbReference type="OrthoDB" id="672896at2"/>
<dbReference type="Proteomes" id="UP000253209">
    <property type="component" value="Unassembled WGS sequence"/>
</dbReference>
<keyword evidence="2" id="KW-1185">Reference proteome</keyword>
<evidence type="ECO:0000313" key="2">
    <source>
        <dbReference type="Proteomes" id="UP000253209"/>
    </source>
</evidence>
<accession>A0A367GPS3</accession>
<dbReference type="EMBL" id="QGDC01000003">
    <property type="protein sequence ID" value="RCH55462.1"/>
    <property type="molecule type" value="Genomic_DNA"/>
</dbReference>
<dbReference type="AlphaFoldDB" id="A0A367GPS3"/>